<dbReference type="InterPro" id="IPR029058">
    <property type="entry name" value="AB_hydrolase_fold"/>
</dbReference>
<dbReference type="SUPFAM" id="SSF50494">
    <property type="entry name" value="Trypsin-like serine proteases"/>
    <property type="match status" value="1"/>
</dbReference>
<dbReference type="SUPFAM" id="SSF53474">
    <property type="entry name" value="alpha/beta-Hydrolases"/>
    <property type="match status" value="1"/>
</dbReference>
<feature type="signal peptide" evidence="5">
    <location>
        <begin position="1"/>
        <end position="19"/>
    </location>
</feature>
<evidence type="ECO:0000259" key="6">
    <source>
        <dbReference type="PROSITE" id="PS50240"/>
    </source>
</evidence>
<dbReference type="GO" id="GO:0005615">
    <property type="term" value="C:extracellular space"/>
    <property type="evidence" value="ECO:0007669"/>
    <property type="project" value="TreeGrafter"/>
</dbReference>
<dbReference type="EMBL" id="VTPC01091063">
    <property type="protein sequence ID" value="KAF2879865.1"/>
    <property type="molecule type" value="Genomic_DNA"/>
</dbReference>
<dbReference type="PANTHER" id="PTHR11610:SF173">
    <property type="entry name" value="LIPASE DOMAIN-CONTAINING PROTEIN-RELATED"/>
    <property type="match status" value="1"/>
</dbReference>
<feature type="domain" description="Peptidase S1" evidence="6">
    <location>
        <begin position="23"/>
        <end position="268"/>
    </location>
</feature>
<dbReference type="OrthoDB" id="199913at2759"/>
<comment type="caution">
    <text evidence="7">The sequence shown here is derived from an EMBL/GenBank/DDBJ whole genome shotgun (WGS) entry which is preliminary data.</text>
</comment>
<feature type="chain" id="PRO_5035435703" description="Peptidase S1 domain-containing protein" evidence="5">
    <location>
        <begin position="20"/>
        <end position="633"/>
    </location>
</feature>
<name>A0A8K0CA08_IGNLU</name>
<sequence length="633" mass="72095">MDFLQILFFLITDFHFSSSTCEYFHDESILAPVQEYPYIVRIIQKLSPENVTFICTGTIIGNLGDRDIVLTAGSCIYNFLEDPSSIKSIYMRSNLNGTKDYKLFNWRIHPNFNSTLEKKGEFDVALLFVECSLEVTSESDLSKYLLKIRPPLVDDNVTIKTIGWDESKYRRSDELRVTDNLVIIPPEQCQEEVAIGISNQTFCVANNHNTIKGLYYSNIGGPLFYFKNNQTVLIGITAYEPNRHFCGLHPAVIVNISLYEDFITDVFSIFHSEEKTSNDSEKTSALRSQLNLCHMKLSYKDVTPNDVTIYLYTRNNRANGIKLKVNSTSQLPSLFNPNRKNLFVIHGWTSSYKNKMCQVGKEVALNASDLNVFLVDWSGPASLLGSYIIPYIPSVQVAPKLGSFIGTFIKRLISDYKVPLDNITIIGHSLGAHIGGFVGAELSREKKKIKYIVGLDPAGPCFRHVDHSKRLDRADAQFVQIIHTAADTWGIDLSIGSADYYVNGGKQQPDCSDDWARYLINFLYSLSVKRSSNVNYYVTTSPRNWNKLIDKYVGCSHQRSFTYLAESIQKECGFTAHRCDNWMKYKERLCVDMPESYMGRLNIDYKARGNYYLETNVQSPYSREACYAKLFSK</sequence>
<dbReference type="PROSITE" id="PS50240">
    <property type="entry name" value="TRYPSIN_DOM"/>
    <property type="match status" value="1"/>
</dbReference>
<dbReference type="GO" id="GO:0004252">
    <property type="term" value="F:serine-type endopeptidase activity"/>
    <property type="evidence" value="ECO:0007669"/>
    <property type="project" value="InterPro"/>
</dbReference>
<keyword evidence="8" id="KW-1185">Reference proteome</keyword>
<dbReference type="InterPro" id="IPR033906">
    <property type="entry name" value="Lipase_N"/>
</dbReference>
<evidence type="ECO:0000256" key="2">
    <source>
        <dbReference type="ARBA" id="ARBA00010701"/>
    </source>
</evidence>
<dbReference type="InterPro" id="IPR009003">
    <property type="entry name" value="Peptidase_S1_PA"/>
</dbReference>
<dbReference type="Gene3D" id="2.40.10.10">
    <property type="entry name" value="Trypsin-like serine proteases"/>
    <property type="match status" value="1"/>
</dbReference>
<evidence type="ECO:0000313" key="8">
    <source>
        <dbReference type="Proteomes" id="UP000801492"/>
    </source>
</evidence>
<evidence type="ECO:0000256" key="4">
    <source>
        <dbReference type="RuleBase" id="RU004262"/>
    </source>
</evidence>
<dbReference type="Proteomes" id="UP000801492">
    <property type="component" value="Unassembled WGS sequence"/>
</dbReference>
<dbReference type="SMART" id="SM00020">
    <property type="entry name" value="Tryp_SPc"/>
    <property type="match status" value="1"/>
</dbReference>
<dbReference type="InterPro" id="IPR043504">
    <property type="entry name" value="Peptidase_S1_PA_chymotrypsin"/>
</dbReference>
<protein>
    <recommendedName>
        <fullName evidence="6">Peptidase S1 domain-containing protein</fullName>
    </recommendedName>
</protein>
<organism evidence="7 8">
    <name type="scientific">Ignelater luminosus</name>
    <name type="common">Cucubano</name>
    <name type="synonym">Pyrophorus luminosus</name>
    <dbReference type="NCBI Taxonomy" id="2038154"/>
    <lineage>
        <taxon>Eukaryota</taxon>
        <taxon>Metazoa</taxon>
        <taxon>Ecdysozoa</taxon>
        <taxon>Arthropoda</taxon>
        <taxon>Hexapoda</taxon>
        <taxon>Insecta</taxon>
        <taxon>Pterygota</taxon>
        <taxon>Neoptera</taxon>
        <taxon>Endopterygota</taxon>
        <taxon>Coleoptera</taxon>
        <taxon>Polyphaga</taxon>
        <taxon>Elateriformia</taxon>
        <taxon>Elateroidea</taxon>
        <taxon>Elateridae</taxon>
        <taxon>Agrypninae</taxon>
        <taxon>Pyrophorini</taxon>
        <taxon>Ignelater</taxon>
    </lineage>
</organism>
<dbReference type="PANTHER" id="PTHR11610">
    <property type="entry name" value="LIPASE"/>
    <property type="match status" value="1"/>
</dbReference>
<dbReference type="PRINTS" id="PR00821">
    <property type="entry name" value="TAGLIPASE"/>
</dbReference>
<dbReference type="Pfam" id="PF00151">
    <property type="entry name" value="Lipase"/>
    <property type="match status" value="2"/>
</dbReference>
<dbReference type="Gene3D" id="3.40.50.1820">
    <property type="entry name" value="alpha/beta hydrolase"/>
    <property type="match status" value="1"/>
</dbReference>
<dbReference type="GO" id="GO:0016298">
    <property type="term" value="F:lipase activity"/>
    <property type="evidence" value="ECO:0007669"/>
    <property type="project" value="InterPro"/>
</dbReference>
<dbReference type="InterPro" id="IPR013818">
    <property type="entry name" value="Lipase"/>
</dbReference>
<dbReference type="InterPro" id="IPR000734">
    <property type="entry name" value="TAG_lipase"/>
</dbReference>
<accession>A0A8K0CA08</accession>
<comment type="similarity">
    <text evidence="2 4">Belongs to the AB hydrolase superfamily. Lipase family.</text>
</comment>
<proteinExistence type="inferred from homology"/>
<reference evidence="7" key="1">
    <citation type="submission" date="2019-08" db="EMBL/GenBank/DDBJ databases">
        <title>The genome of the North American firefly Photinus pyralis.</title>
        <authorList>
            <consortium name="Photinus pyralis genome working group"/>
            <person name="Fallon T.R."/>
            <person name="Sander Lower S.E."/>
            <person name="Weng J.-K."/>
        </authorList>
    </citation>
    <scope>NUCLEOTIDE SEQUENCE</scope>
    <source>
        <strain evidence="7">TRF0915ILg1</strain>
        <tissue evidence="7">Whole body</tissue>
    </source>
</reference>
<dbReference type="GO" id="GO:0006508">
    <property type="term" value="P:proteolysis"/>
    <property type="evidence" value="ECO:0007669"/>
    <property type="project" value="InterPro"/>
</dbReference>
<evidence type="ECO:0000256" key="1">
    <source>
        <dbReference type="ARBA" id="ARBA00004613"/>
    </source>
</evidence>
<dbReference type="CDD" id="cd00707">
    <property type="entry name" value="Pancreat_lipase_like"/>
    <property type="match status" value="1"/>
</dbReference>
<evidence type="ECO:0000256" key="3">
    <source>
        <dbReference type="ARBA" id="ARBA00022525"/>
    </source>
</evidence>
<keyword evidence="3" id="KW-0964">Secreted</keyword>
<dbReference type="Pfam" id="PF00089">
    <property type="entry name" value="Trypsin"/>
    <property type="match status" value="1"/>
</dbReference>
<dbReference type="InterPro" id="IPR001254">
    <property type="entry name" value="Trypsin_dom"/>
</dbReference>
<evidence type="ECO:0000256" key="5">
    <source>
        <dbReference type="SAM" id="SignalP"/>
    </source>
</evidence>
<evidence type="ECO:0000313" key="7">
    <source>
        <dbReference type="EMBL" id="KAF2879865.1"/>
    </source>
</evidence>
<comment type="subcellular location">
    <subcellularLocation>
        <location evidence="1">Secreted</location>
    </subcellularLocation>
</comment>
<keyword evidence="5" id="KW-0732">Signal</keyword>
<dbReference type="AlphaFoldDB" id="A0A8K0CA08"/>
<dbReference type="GO" id="GO:0016042">
    <property type="term" value="P:lipid catabolic process"/>
    <property type="evidence" value="ECO:0007669"/>
    <property type="project" value="TreeGrafter"/>
</dbReference>
<gene>
    <name evidence="7" type="ORF">ILUMI_26295</name>
</gene>